<dbReference type="RefSeq" id="WP_124988671.1">
    <property type="nucleotide sequence ID" value="NZ_CABPSX010000019.1"/>
</dbReference>
<protein>
    <submittedName>
        <fullName evidence="1">Uncharacterized protein</fullName>
    </submittedName>
</protein>
<proteinExistence type="predicted"/>
<evidence type="ECO:0000313" key="2">
    <source>
        <dbReference type="Proteomes" id="UP000270216"/>
    </source>
</evidence>
<comment type="caution">
    <text evidence="1">The sequence shown here is derived from an EMBL/GenBank/DDBJ whole genome shotgun (WGS) entry which is preliminary data.</text>
</comment>
<reference evidence="1 2" key="1">
    <citation type="submission" date="2018-12" db="EMBL/GenBank/DDBJ databases">
        <title>Whole genome sequence of a Pandoraea apista isolate from a patient with cystic fibrosis.</title>
        <authorList>
            <person name="Kenna D.T."/>
            <person name="Turton J.F."/>
        </authorList>
    </citation>
    <scope>NUCLEOTIDE SEQUENCE [LARGE SCALE GENOMIC DNA]</scope>
    <source>
        <strain evidence="1 2">Pa13324</strain>
    </source>
</reference>
<gene>
    <name evidence="1" type="ORF">EJE83_18420</name>
</gene>
<organism evidence="1 2">
    <name type="scientific">Pandoraea apista</name>
    <dbReference type="NCBI Taxonomy" id="93218"/>
    <lineage>
        <taxon>Bacteria</taxon>
        <taxon>Pseudomonadati</taxon>
        <taxon>Pseudomonadota</taxon>
        <taxon>Betaproteobacteria</taxon>
        <taxon>Burkholderiales</taxon>
        <taxon>Burkholderiaceae</taxon>
        <taxon>Pandoraea</taxon>
    </lineage>
</organism>
<name>A0ABX9ZLA9_9BURK</name>
<evidence type="ECO:0000313" key="1">
    <source>
        <dbReference type="EMBL" id="RSK77536.1"/>
    </source>
</evidence>
<accession>A0ABX9ZLA9</accession>
<dbReference type="Proteomes" id="UP000270216">
    <property type="component" value="Unassembled WGS sequence"/>
</dbReference>
<keyword evidence="2" id="KW-1185">Reference proteome</keyword>
<sequence length="70" mass="7716">MVDLVRELHQRSVPFKRLADVAQTKPTSGRFVFHVMASPAEMGRKPAAMPARAELEISRQWAALVAASAK</sequence>
<dbReference type="EMBL" id="RWHX01000038">
    <property type="protein sequence ID" value="RSK77536.1"/>
    <property type="molecule type" value="Genomic_DNA"/>
</dbReference>